<dbReference type="EnsemblBacteria" id="CAQ43939">
    <property type="protein sequence ID" value="CAQ43939"/>
    <property type="gene ID" value="Smlt0337"/>
</dbReference>
<organism evidence="2 3">
    <name type="scientific">Stenotrophomonas maltophilia (strain K279a)</name>
    <dbReference type="NCBI Taxonomy" id="522373"/>
    <lineage>
        <taxon>Bacteria</taxon>
        <taxon>Pseudomonadati</taxon>
        <taxon>Pseudomonadota</taxon>
        <taxon>Gammaproteobacteria</taxon>
        <taxon>Lysobacterales</taxon>
        <taxon>Lysobacteraceae</taxon>
        <taxon>Stenotrophomonas</taxon>
        <taxon>Stenotrophomonas maltophilia group</taxon>
    </lineage>
</organism>
<evidence type="ECO:0000256" key="1">
    <source>
        <dbReference type="SAM" id="MobiDB-lite"/>
    </source>
</evidence>
<dbReference type="KEGG" id="sml:Smlt0337"/>
<dbReference type="EMBL" id="AM743169">
    <property type="protein sequence ID" value="CAQ43939.1"/>
    <property type="molecule type" value="Genomic_DNA"/>
</dbReference>
<dbReference type="HOGENOM" id="CLU_139814_0_0_6"/>
<evidence type="ECO:0000313" key="3">
    <source>
        <dbReference type="Proteomes" id="UP000008840"/>
    </source>
</evidence>
<reference evidence="2 3" key="1">
    <citation type="journal article" date="2008" name="Genome Biol.">
        <title>The complete genome, comparative and functional analysis of Stenotrophomonas maltophilia reveals an organism heavily shielded by drug resistance determinants.</title>
        <authorList>
            <person name="Crossman L.C."/>
            <person name="Gould V.C."/>
            <person name="Dow J.M."/>
            <person name="Vernikos G.S."/>
            <person name="Okazaki A."/>
            <person name="Sebaihia M."/>
            <person name="Saunders D."/>
            <person name="Arrowsmith C."/>
            <person name="Carver T."/>
            <person name="Peters N."/>
            <person name="Adlem E."/>
            <person name="Kerhornou A."/>
            <person name="Lord A."/>
            <person name="Murphy L."/>
            <person name="Seeger K."/>
            <person name="Squares R."/>
            <person name="Rutter S."/>
            <person name="Quail M.A."/>
            <person name="Rajandream M.A."/>
            <person name="Harris D."/>
            <person name="Churcher C."/>
            <person name="Bentley S.D."/>
            <person name="Parkhill J."/>
            <person name="Thomson N.R."/>
            <person name="Avison M.B."/>
        </authorList>
    </citation>
    <scope>NUCLEOTIDE SEQUENCE [LARGE SCALE GENOMIC DNA]</scope>
    <source>
        <strain evidence="2 3">K279a</strain>
    </source>
</reference>
<gene>
    <name evidence="2" type="ordered locus">Smlt0337</name>
</gene>
<accession>B2FJ10</accession>
<dbReference type="Proteomes" id="UP000008840">
    <property type="component" value="Chromosome"/>
</dbReference>
<name>B2FJ10_STRMK</name>
<feature type="region of interest" description="Disordered" evidence="1">
    <location>
        <begin position="12"/>
        <end position="36"/>
    </location>
</feature>
<dbReference type="AlphaFoldDB" id="B2FJ10"/>
<protein>
    <submittedName>
        <fullName evidence="2">Uncharacterized protein</fullName>
    </submittedName>
</protein>
<proteinExistence type="predicted"/>
<evidence type="ECO:0000313" key="2">
    <source>
        <dbReference type="EMBL" id="CAQ43939.1"/>
    </source>
</evidence>
<sequence length="170" mass="17714">MGALCPPAHRFPVLEATHRPPPSSGGTSVADEDARMPKTHHPYLTATLGEAALRLPPELAQPLEAAFAAANEAPAPINLPGCLQRIQAGDAADGQPWPGPSTTPGQAVAAARRDRAAVGLVSLLELYHAAERVRVDGEEKDDIGDGTREGLMLACRGLAEYVALQMGGTQ</sequence>
<keyword evidence="3" id="KW-1185">Reference proteome</keyword>